<evidence type="ECO:0000313" key="1">
    <source>
        <dbReference type="EMBL" id="KAJ7530443.1"/>
    </source>
</evidence>
<keyword evidence="2" id="KW-1185">Reference proteome</keyword>
<evidence type="ECO:0000313" key="2">
    <source>
        <dbReference type="Proteomes" id="UP001162992"/>
    </source>
</evidence>
<protein>
    <submittedName>
        <fullName evidence="1">Uncharacterized protein</fullName>
    </submittedName>
</protein>
<sequence length="536" mass="60062">MIMECICSVPGLRSANVPRISVWNAAKLSRLNSCEKKEMKRLFDEVGVLSARSQKLKTAITDYERLLSGPYQHYLLTISGTARNTVIVKGLLKVGHKNLFIQKQDGNFVQINPLCVLDFYIHETCQRIGLGRQLFEAMLSCESKFAHQLGYDRPSSKLLSFLGKFYSLKRFLPQANQFVVFTAYFDRNNDNAMVSKPTTQRPNCHCIKTNRGPCVCSFLDVRPSQDKAIIHGRRTNTINLLETASEKVTLKSSGQNILKQEFGDKESTNTIDSGHKNKSILKENLSKSTKMSSTITDIHESEAFGHHSEFCNEGRVFLVSKNNSEDTGHVAFGHGYEKAGSNNRPSSLFTNRINRFSLKPCEINKSKENIQLCSAKKQLSNISPFYNKASPSILDHEDQRTNRGGTFNRTEDNHDLNILGTFQPGHTLERRSAESSNWRREYNSTLSADLDPQACGKCKKTEEKSQPADILFTKQELSDISNMCNKDPYCKLNSDQLTNRIGSQTSPRSRYLAELSGCGAAAALGLSRPIKKSGSL</sequence>
<reference evidence="2" key="1">
    <citation type="journal article" date="2024" name="Proc. Natl. Acad. Sci. U.S.A.">
        <title>Extraordinary preservation of gene collinearity over three hundred million years revealed in homosporous lycophytes.</title>
        <authorList>
            <person name="Li C."/>
            <person name="Wickell D."/>
            <person name="Kuo L.Y."/>
            <person name="Chen X."/>
            <person name="Nie B."/>
            <person name="Liao X."/>
            <person name="Peng D."/>
            <person name="Ji J."/>
            <person name="Jenkins J."/>
            <person name="Williams M."/>
            <person name="Shu S."/>
            <person name="Plott C."/>
            <person name="Barry K."/>
            <person name="Rajasekar S."/>
            <person name="Grimwood J."/>
            <person name="Han X."/>
            <person name="Sun S."/>
            <person name="Hou Z."/>
            <person name="He W."/>
            <person name="Dai G."/>
            <person name="Sun C."/>
            <person name="Schmutz J."/>
            <person name="Leebens-Mack J.H."/>
            <person name="Li F.W."/>
            <person name="Wang L."/>
        </authorList>
    </citation>
    <scope>NUCLEOTIDE SEQUENCE [LARGE SCALE GENOMIC DNA]</scope>
    <source>
        <strain evidence="2">cv. PW_Plant_1</strain>
    </source>
</reference>
<name>A0ACC2BKZ0_DIPCM</name>
<organism evidence="1 2">
    <name type="scientific">Diphasiastrum complanatum</name>
    <name type="common">Issler's clubmoss</name>
    <name type="synonym">Lycopodium complanatum</name>
    <dbReference type="NCBI Taxonomy" id="34168"/>
    <lineage>
        <taxon>Eukaryota</taxon>
        <taxon>Viridiplantae</taxon>
        <taxon>Streptophyta</taxon>
        <taxon>Embryophyta</taxon>
        <taxon>Tracheophyta</taxon>
        <taxon>Lycopodiopsida</taxon>
        <taxon>Lycopodiales</taxon>
        <taxon>Lycopodiaceae</taxon>
        <taxon>Lycopodioideae</taxon>
        <taxon>Diphasiastrum</taxon>
    </lineage>
</organism>
<comment type="caution">
    <text evidence="1">The sequence shown here is derived from an EMBL/GenBank/DDBJ whole genome shotgun (WGS) entry which is preliminary data.</text>
</comment>
<accession>A0ACC2BKZ0</accession>
<dbReference type="EMBL" id="CM055105">
    <property type="protein sequence ID" value="KAJ7530443.1"/>
    <property type="molecule type" value="Genomic_DNA"/>
</dbReference>
<dbReference type="Proteomes" id="UP001162992">
    <property type="component" value="Chromosome 14"/>
</dbReference>
<proteinExistence type="predicted"/>
<gene>
    <name evidence="1" type="ORF">O6H91_14G004100</name>
</gene>